<evidence type="ECO:0000256" key="6">
    <source>
        <dbReference type="ARBA" id="ARBA00022970"/>
    </source>
</evidence>
<comment type="subcellular location">
    <subcellularLocation>
        <location evidence="1">Cell inner membrane</location>
        <topology evidence="1">Multi-pass membrane protein</topology>
    </subcellularLocation>
    <subcellularLocation>
        <location evidence="9">Cell membrane</location>
        <topology evidence="9">Multi-pass membrane protein</topology>
    </subcellularLocation>
</comment>
<evidence type="ECO:0000256" key="7">
    <source>
        <dbReference type="ARBA" id="ARBA00022989"/>
    </source>
</evidence>
<dbReference type="InterPro" id="IPR043429">
    <property type="entry name" value="ArtM/GltK/GlnP/TcyL/YhdX-like"/>
</dbReference>
<protein>
    <submittedName>
        <fullName evidence="11">Amino acid ABC transporter permease</fullName>
    </submittedName>
</protein>
<dbReference type="CDD" id="cd06261">
    <property type="entry name" value="TM_PBP2"/>
    <property type="match status" value="1"/>
</dbReference>
<keyword evidence="4" id="KW-1003">Cell membrane</keyword>
<dbReference type="Pfam" id="PF00528">
    <property type="entry name" value="BPD_transp_1"/>
    <property type="match status" value="1"/>
</dbReference>
<evidence type="ECO:0000256" key="8">
    <source>
        <dbReference type="ARBA" id="ARBA00023136"/>
    </source>
</evidence>
<evidence type="ECO:0000313" key="12">
    <source>
        <dbReference type="Proteomes" id="UP001555786"/>
    </source>
</evidence>
<name>A0ABV3PT95_9HYPH</name>
<evidence type="ECO:0000256" key="3">
    <source>
        <dbReference type="ARBA" id="ARBA00022448"/>
    </source>
</evidence>
<evidence type="ECO:0000256" key="5">
    <source>
        <dbReference type="ARBA" id="ARBA00022692"/>
    </source>
</evidence>
<keyword evidence="6" id="KW-0029">Amino-acid transport</keyword>
<organism evidence="11 12">
    <name type="scientific">Labrys neptuniae</name>
    <dbReference type="NCBI Taxonomy" id="376174"/>
    <lineage>
        <taxon>Bacteria</taxon>
        <taxon>Pseudomonadati</taxon>
        <taxon>Pseudomonadota</taxon>
        <taxon>Alphaproteobacteria</taxon>
        <taxon>Hyphomicrobiales</taxon>
        <taxon>Xanthobacteraceae</taxon>
        <taxon>Labrys</taxon>
    </lineage>
</organism>
<dbReference type="InterPro" id="IPR010065">
    <property type="entry name" value="AA_ABC_transptr_permease_3TM"/>
</dbReference>
<evidence type="ECO:0000256" key="4">
    <source>
        <dbReference type="ARBA" id="ARBA00022475"/>
    </source>
</evidence>
<keyword evidence="12" id="KW-1185">Reference proteome</keyword>
<dbReference type="Proteomes" id="UP001555786">
    <property type="component" value="Unassembled WGS sequence"/>
</dbReference>
<dbReference type="InterPro" id="IPR000515">
    <property type="entry name" value="MetI-like"/>
</dbReference>
<reference evidence="11 12" key="1">
    <citation type="submission" date="2024-07" db="EMBL/GenBank/DDBJ databases">
        <title>Description of Labrys sedimenti sp. nov., isolated from a diclofenac-degrading enrichment culture.</title>
        <authorList>
            <person name="Tancsics A."/>
            <person name="Csepanyi A."/>
        </authorList>
    </citation>
    <scope>NUCLEOTIDE SEQUENCE [LARGE SCALE GENOMIC DNA]</scope>
    <source>
        <strain evidence="11 12">LMG 23578</strain>
    </source>
</reference>
<dbReference type="Gene3D" id="1.10.3720.10">
    <property type="entry name" value="MetI-like"/>
    <property type="match status" value="1"/>
</dbReference>
<gene>
    <name evidence="11" type="ORF">ABXS05_25225</name>
</gene>
<evidence type="ECO:0000256" key="9">
    <source>
        <dbReference type="RuleBase" id="RU363032"/>
    </source>
</evidence>
<dbReference type="InterPro" id="IPR035906">
    <property type="entry name" value="MetI-like_sf"/>
</dbReference>
<evidence type="ECO:0000313" key="11">
    <source>
        <dbReference type="EMBL" id="MEW9308875.1"/>
    </source>
</evidence>
<feature type="transmembrane region" description="Helical" evidence="9">
    <location>
        <begin position="256"/>
        <end position="281"/>
    </location>
</feature>
<evidence type="ECO:0000259" key="10">
    <source>
        <dbReference type="PROSITE" id="PS50928"/>
    </source>
</evidence>
<feature type="transmembrane region" description="Helical" evidence="9">
    <location>
        <begin position="30"/>
        <end position="49"/>
    </location>
</feature>
<evidence type="ECO:0000256" key="2">
    <source>
        <dbReference type="ARBA" id="ARBA00010072"/>
    </source>
</evidence>
<proteinExistence type="inferred from homology"/>
<comment type="similarity">
    <text evidence="2">Belongs to the binding-protein-dependent transport system permease family. HisMQ subfamily.</text>
</comment>
<sequence length="322" mass="35360">MSVNETRPKGADVDPTIDLAIRPASHPWRWVAIAFVALLAAMLVHTLFTNPRFEWAVVGQYFTSQTILLGVWRTLELTAIAMVMGVALGVMLAVMRLSPNPILSGASWLFVWFFRGAPLLVQLLVWYNLSALFPHISLGIPFIGPDFVELDANVLITPYVAAILGLGLNEAAYSAEIIRAGIISIDHGQTEAAQSIGMSRGRLLRRVILPQAMRVIIPPLGNDTINMLKMSALVSIIAVPELLFAAQTIYTRTFETIPLLLVAVIWYLIIVSVMSGIQYYIERHYARGSSRNLPPTPLQSIGAFFGLSRNNRLDPGEKGSAP</sequence>
<comment type="caution">
    <text evidence="11">The sequence shown here is derived from an EMBL/GenBank/DDBJ whole genome shotgun (WGS) entry which is preliminary data.</text>
</comment>
<dbReference type="NCBIfam" id="TIGR01726">
    <property type="entry name" value="HEQRo_perm_3TM"/>
    <property type="match status" value="1"/>
</dbReference>
<dbReference type="PROSITE" id="PS50928">
    <property type="entry name" value="ABC_TM1"/>
    <property type="match status" value="1"/>
</dbReference>
<dbReference type="EMBL" id="JBFNQD010000011">
    <property type="protein sequence ID" value="MEW9308875.1"/>
    <property type="molecule type" value="Genomic_DNA"/>
</dbReference>
<keyword evidence="7 9" id="KW-1133">Transmembrane helix</keyword>
<feature type="transmembrane region" description="Helical" evidence="9">
    <location>
        <begin position="79"/>
        <end position="97"/>
    </location>
</feature>
<feature type="domain" description="ABC transmembrane type-1" evidence="10">
    <location>
        <begin position="71"/>
        <end position="278"/>
    </location>
</feature>
<keyword evidence="3 9" id="KW-0813">Transport</keyword>
<dbReference type="RefSeq" id="WP_311944974.1">
    <property type="nucleotide sequence ID" value="NZ_JAVSCS010000060.1"/>
</dbReference>
<keyword evidence="8 9" id="KW-0472">Membrane</keyword>
<feature type="transmembrane region" description="Helical" evidence="9">
    <location>
        <begin position="232"/>
        <end position="250"/>
    </location>
</feature>
<keyword evidence="5 9" id="KW-0812">Transmembrane</keyword>
<feature type="transmembrane region" description="Helical" evidence="9">
    <location>
        <begin position="109"/>
        <end position="129"/>
    </location>
</feature>
<evidence type="ECO:0000256" key="1">
    <source>
        <dbReference type="ARBA" id="ARBA00004429"/>
    </source>
</evidence>
<accession>A0ABV3PT95</accession>
<dbReference type="SUPFAM" id="SSF161098">
    <property type="entry name" value="MetI-like"/>
    <property type="match status" value="1"/>
</dbReference>
<dbReference type="PANTHER" id="PTHR30614:SF0">
    <property type="entry name" value="L-CYSTINE TRANSPORT SYSTEM PERMEASE PROTEIN TCYL"/>
    <property type="match status" value="1"/>
</dbReference>
<dbReference type="PANTHER" id="PTHR30614">
    <property type="entry name" value="MEMBRANE COMPONENT OF AMINO ACID ABC TRANSPORTER"/>
    <property type="match status" value="1"/>
</dbReference>